<evidence type="ECO:0000259" key="1">
    <source>
        <dbReference type="PROSITE" id="PS50925"/>
    </source>
</evidence>
<dbReference type="InterPro" id="IPR036046">
    <property type="entry name" value="Acylphosphatase-like_dom_sf"/>
</dbReference>
<evidence type="ECO:0000313" key="3">
    <source>
        <dbReference type="Proteomes" id="UP000533900"/>
    </source>
</evidence>
<dbReference type="InterPro" id="IPR007024">
    <property type="entry name" value="BLUF_domain"/>
</dbReference>
<comment type="caution">
    <text evidence="2">The sequence shown here is derived from an EMBL/GenBank/DDBJ whole genome shotgun (WGS) entry which is preliminary data.</text>
</comment>
<dbReference type="Proteomes" id="UP000533900">
    <property type="component" value="Unassembled WGS sequence"/>
</dbReference>
<dbReference type="Pfam" id="PF04940">
    <property type="entry name" value="BLUF"/>
    <property type="match status" value="1"/>
</dbReference>
<dbReference type="RefSeq" id="WP_185788172.1">
    <property type="nucleotide sequence ID" value="NZ_CANMIT010000001.1"/>
</dbReference>
<sequence>MIKTICYISNFSDNLTKSVIDDLIEDVNISNNNNDITGLLIVRNKHFFQILEGENDKINNLYDKIKQDLRHKNLFKLLDARIEDRIFKDYNSGKFDIFQRYQDLKKLHLYFNWIKNANYLPAEELIHLTTNFLKHNK</sequence>
<dbReference type="GO" id="GO:0009882">
    <property type="term" value="F:blue light photoreceptor activity"/>
    <property type="evidence" value="ECO:0007669"/>
    <property type="project" value="InterPro"/>
</dbReference>
<dbReference type="Gene3D" id="3.30.70.100">
    <property type="match status" value="1"/>
</dbReference>
<reference evidence="2" key="1">
    <citation type="submission" date="2020-08" db="EMBL/GenBank/DDBJ databases">
        <title>Winogradskyella ouciana sp. nov., isolated from the hadal seawater of the Mariana Trench.</title>
        <authorList>
            <person name="He X."/>
        </authorList>
    </citation>
    <scope>NUCLEOTIDE SEQUENCE [LARGE SCALE GENOMIC DNA]</scope>
    <source>
        <strain evidence="2">KCTC 52348</strain>
    </source>
</reference>
<dbReference type="SMART" id="SM01034">
    <property type="entry name" value="BLUF"/>
    <property type="match status" value="1"/>
</dbReference>
<name>A0A842IRU6_9FLAO</name>
<keyword evidence="3" id="KW-1185">Reference proteome</keyword>
<dbReference type="PROSITE" id="PS50925">
    <property type="entry name" value="BLUF"/>
    <property type="match status" value="1"/>
</dbReference>
<accession>A0A842IRU6</accession>
<dbReference type="EMBL" id="JACLCP010000001">
    <property type="protein sequence ID" value="MBC2844503.1"/>
    <property type="molecule type" value="Genomic_DNA"/>
</dbReference>
<gene>
    <name evidence="2" type="ORF">H7F21_05310</name>
</gene>
<dbReference type="SUPFAM" id="SSF54975">
    <property type="entry name" value="Acylphosphatase/BLUF domain-like"/>
    <property type="match status" value="1"/>
</dbReference>
<dbReference type="GO" id="GO:0071949">
    <property type="term" value="F:FAD binding"/>
    <property type="evidence" value="ECO:0007669"/>
    <property type="project" value="InterPro"/>
</dbReference>
<protein>
    <submittedName>
        <fullName evidence="2">BLUF domain-containing protein</fullName>
    </submittedName>
</protein>
<evidence type="ECO:0000313" key="2">
    <source>
        <dbReference type="EMBL" id="MBC2844503.1"/>
    </source>
</evidence>
<organism evidence="2 3">
    <name type="scientific">Winogradskyella flava</name>
    <dbReference type="NCBI Taxonomy" id="1884876"/>
    <lineage>
        <taxon>Bacteria</taxon>
        <taxon>Pseudomonadati</taxon>
        <taxon>Bacteroidota</taxon>
        <taxon>Flavobacteriia</taxon>
        <taxon>Flavobacteriales</taxon>
        <taxon>Flavobacteriaceae</taxon>
        <taxon>Winogradskyella</taxon>
    </lineage>
</organism>
<dbReference type="AlphaFoldDB" id="A0A842IRU6"/>
<proteinExistence type="predicted"/>
<feature type="domain" description="BLUF" evidence="1">
    <location>
        <begin position="2"/>
        <end position="93"/>
    </location>
</feature>